<accession>A0A7J9PWF4</accession>
<dbReference type="EMBL" id="JACDUP010000002">
    <property type="protein sequence ID" value="MBA2869070.1"/>
    <property type="molecule type" value="Genomic_DNA"/>
</dbReference>
<proteinExistence type="predicted"/>
<gene>
    <name evidence="1" type="ORF">HNP95_001249</name>
</gene>
<dbReference type="RefSeq" id="WP_181508141.1">
    <property type="nucleotide sequence ID" value="NZ_JACDUP010000002.1"/>
</dbReference>
<sequence>MDFTLDKYAKLISVLDKNYDICTVYNYLLKKPESNFLILRHDIDRKPENALKMAKLEYDLGINSTYYFRYPYTFDVSTMEQVADLGHEVGYHYETLAKAEGKFEKAFDMFFDEFSEFKKLFDIKTICMHGRPLSRYDNRDLWKKYNFKDYGIAGEAYLSICDDEITYITDTGRNWNNKSNLRDKSDWKSLSGNFNSTDDLIQKITTEKPEKLYINTHSERWSEKMGELFIGHIKDKIMNTGKKVIKIAVKV</sequence>
<evidence type="ECO:0008006" key="3">
    <source>
        <dbReference type="Google" id="ProtNLM"/>
    </source>
</evidence>
<dbReference type="Proteomes" id="UP000571751">
    <property type="component" value="Unassembled WGS sequence"/>
</dbReference>
<dbReference type="AlphaFoldDB" id="A0A7J9PWF4"/>
<evidence type="ECO:0000313" key="2">
    <source>
        <dbReference type="Proteomes" id="UP000571751"/>
    </source>
</evidence>
<evidence type="ECO:0000313" key="1">
    <source>
        <dbReference type="EMBL" id="MBA2869070.1"/>
    </source>
</evidence>
<name>A0A7J9PWF4_METMI</name>
<reference evidence="1 2" key="1">
    <citation type="submission" date="2020-07" db="EMBL/GenBank/DDBJ databases">
        <title>Genomic Encyclopedia of Type Strains, Phase IV (KMG-V): Genome sequencing to study the core and pangenomes of soil and plant-associated prokaryotes.</title>
        <authorList>
            <person name="Whitman W."/>
        </authorList>
    </citation>
    <scope>NUCLEOTIDE SEQUENCE [LARGE SCALE GENOMIC DNA]</scope>
    <source>
        <strain evidence="1 2">C14</strain>
    </source>
</reference>
<comment type="caution">
    <text evidence="1">The sequence shown here is derived from an EMBL/GenBank/DDBJ whole genome shotgun (WGS) entry which is preliminary data.</text>
</comment>
<organism evidence="1 2">
    <name type="scientific">Methanococcus maripaludis</name>
    <name type="common">Methanococcus deltae</name>
    <dbReference type="NCBI Taxonomy" id="39152"/>
    <lineage>
        <taxon>Archaea</taxon>
        <taxon>Methanobacteriati</taxon>
        <taxon>Methanobacteriota</taxon>
        <taxon>Methanomada group</taxon>
        <taxon>Methanococci</taxon>
        <taxon>Methanococcales</taxon>
        <taxon>Methanococcaceae</taxon>
        <taxon>Methanococcus</taxon>
    </lineage>
</organism>
<protein>
    <recommendedName>
        <fullName evidence="3">Polysaccharide deacetylase</fullName>
    </recommendedName>
</protein>